<dbReference type="InterPro" id="IPR036770">
    <property type="entry name" value="Ankyrin_rpt-contain_sf"/>
</dbReference>
<dbReference type="EMBL" id="JADGJD010000361">
    <property type="protein sequence ID" value="KAJ3051768.1"/>
    <property type="molecule type" value="Genomic_DNA"/>
</dbReference>
<gene>
    <name evidence="2" type="ORF">HK097_007231</name>
</gene>
<evidence type="ECO:0000256" key="1">
    <source>
        <dbReference type="SAM" id="MobiDB-lite"/>
    </source>
</evidence>
<accession>A0AAD5X1R9</accession>
<dbReference type="SUPFAM" id="SSF48403">
    <property type="entry name" value="Ankyrin repeat"/>
    <property type="match status" value="1"/>
</dbReference>
<dbReference type="AlphaFoldDB" id="A0AAD5X1R9"/>
<keyword evidence="3" id="KW-1185">Reference proteome</keyword>
<evidence type="ECO:0000313" key="2">
    <source>
        <dbReference type="EMBL" id="KAJ3051768.1"/>
    </source>
</evidence>
<organism evidence="2 3">
    <name type="scientific">Rhizophlyctis rosea</name>
    <dbReference type="NCBI Taxonomy" id="64517"/>
    <lineage>
        <taxon>Eukaryota</taxon>
        <taxon>Fungi</taxon>
        <taxon>Fungi incertae sedis</taxon>
        <taxon>Chytridiomycota</taxon>
        <taxon>Chytridiomycota incertae sedis</taxon>
        <taxon>Chytridiomycetes</taxon>
        <taxon>Rhizophlyctidales</taxon>
        <taxon>Rhizophlyctidaceae</taxon>
        <taxon>Rhizophlyctis</taxon>
    </lineage>
</organism>
<proteinExistence type="predicted"/>
<comment type="caution">
    <text evidence="2">The sequence shown here is derived from an EMBL/GenBank/DDBJ whole genome shotgun (WGS) entry which is preliminary data.</text>
</comment>
<dbReference type="Proteomes" id="UP001212841">
    <property type="component" value="Unassembled WGS sequence"/>
</dbReference>
<feature type="region of interest" description="Disordered" evidence="1">
    <location>
        <begin position="1"/>
        <end position="32"/>
    </location>
</feature>
<sequence length="486" mass="54221">MEGAEVSTEAVSVPSPSTPIEDTRPVPSVKPSPLLKASVRAIAREPPSVPTIAKPQLAQQITVASPVRTREELKRGNGKLSKLGRLAKEDAGLHDSFVIVQNRDGASVAASIQQSNPEPSGCFDFDAHQELQDQQMEETEELFSRFPEDVRNSLIEKQNLDWTHLYKPERTTIPTIMVRPCSTRTRLTTTKSSRTPPILRLPPELLRIIALLTTPTAAKNLRCSAKPFLTLITLENLIFLFANHLWRRFNKTCLNHICRTPLPRIRTPPSFEEPPKPKNPHNGFHNARACIFTTLIRGLIKCGAKCPARNSAVLATALDTNNQKVVTMLLDIGARGNFNVDPLLRTCQTDPYEILQPLLARKGFFLHFKSATLVKAALKGWHRTVRALDAKGAPDHGGHHLAIWIAAVRDNNHASIDYFTANRPQCRSSYTLLKKAIELTSVYAVKKCLEIPDNNSRKHGGTLQKLIKDCGNDEIREMVIKKYSFD</sequence>
<reference evidence="2" key="1">
    <citation type="submission" date="2020-05" db="EMBL/GenBank/DDBJ databases">
        <title>Phylogenomic resolution of chytrid fungi.</title>
        <authorList>
            <person name="Stajich J.E."/>
            <person name="Amses K."/>
            <person name="Simmons R."/>
            <person name="Seto K."/>
            <person name="Myers J."/>
            <person name="Bonds A."/>
            <person name="Quandt C.A."/>
            <person name="Barry K."/>
            <person name="Liu P."/>
            <person name="Grigoriev I."/>
            <person name="Longcore J.E."/>
            <person name="James T.Y."/>
        </authorList>
    </citation>
    <scope>NUCLEOTIDE SEQUENCE</scope>
    <source>
        <strain evidence="2">JEL0318</strain>
    </source>
</reference>
<protein>
    <submittedName>
        <fullName evidence="2">Uncharacterized protein</fullName>
    </submittedName>
</protein>
<name>A0AAD5X1R9_9FUNG</name>
<evidence type="ECO:0000313" key="3">
    <source>
        <dbReference type="Proteomes" id="UP001212841"/>
    </source>
</evidence>